<feature type="compositionally biased region" description="Polar residues" evidence="1">
    <location>
        <begin position="106"/>
        <end position="125"/>
    </location>
</feature>
<dbReference type="EMBL" id="JABBWG010000004">
    <property type="protein sequence ID" value="KAG1823760.1"/>
    <property type="molecule type" value="Genomic_DNA"/>
</dbReference>
<feature type="region of interest" description="Disordered" evidence="1">
    <location>
        <begin position="1"/>
        <end position="223"/>
    </location>
</feature>
<gene>
    <name evidence="2" type="ORF">BJ212DRAFT_701766</name>
</gene>
<evidence type="ECO:0000313" key="3">
    <source>
        <dbReference type="Proteomes" id="UP000807769"/>
    </source>
</evidence>
<feature type="compositionally biased region" description="Low complexity" evidence="1">
    <location>
        <begin position="8"/>
        <end position="31"/>
    </location>
</feature>
<comment type="caution">
    <text evidence="2">The sequence shown here is derived from an EMBL/GenBank/DDBJ whole genome shotgun (WGS) entry which is preliminary data.</text>
</comment>
<evidence type="ECO:0000313" key="2">
    <source>
        <dbReference type="EMBL" id="KAG1823760.1"/>
    </source>
</evidence>
<dbReference type="Proteomes" id="UP000807769">
    <property type="component" value="Unassembled WGS sequence"/>
</dbReference>
<dbReference type="RefSeq" id="XP_041197820.1">
    <property type="nucleotide sequence ID" value="XM_041343860.1"/>
</dbReference>
<feature type="compositionally biased region" description="Polar residues" evidence="1">
    <location>
        <begin position="74"/>
        <end position="86"/>
    </location>
</feature>
<feature type="compositionally biased region" description="Polar residues" evidence="1">
    <location>
        <begin position="214"/>
        <end position="223"/>
    </location>
</feature>
<feature type="compositionally biased region" description="Basic and acidic residues" evidence="1">
    <location>
        <begin position="167"/>
        <end position="180"/>
    </location>
</feature>
<protein>
    <submittedName>
        <fullName evidence="2">Uncharacterized protein</fullName>
    </submittedName>
</protein>
<feature type="compositionally biased region" description="Polar residues" evidence="1">
    <location>
        <begin position="135"/>
        <end position="149"/>
    </location>
</feature>
<feature type="compositionally biased region" description="Gly residues" evidence="1">
    <location>
        <begin position="32"/>
        <end position="48"/>
    </location>
</feature>
<reference evidence="2" key="1">
    <citation type="journal article" date="2020" name="New Phytol.">
        <title>Comparative genomics reveals dynamic genome evolution in host specialist ectomycorrhizal fungi.</title>
        <authorList>
            <person name="Lofgren L.A."/>
            <person name="Nguyen N.H."/>
            <person name="Vilgalys R."/>
            <person name="Ruytinx J."/>
            <person name="Liao H.L."/>
            <person name="Branco S."/>
            <person name="Kuo A."/>
            <person name="LaButti K."/>
            <person name="Lipzen A."/>
            <person name="Andreopoulos W."/>
            <person name="Pangilinan J."/>
            <person name="Riley R."/>
            <person name="Hundley H."/>
            <person name="Na H."/>
            <person name="Barry K."/>
            <person name="Grigoriev I.V."/>
            <person name="Stajich J.E."/>
            <person name="Kennedy P.G."/>
        </authorList>
    </citation>
    <scope>NUCLEOTIDE SEQUENCE</scope>
    <source>
        <strain evidence="2">MN1</strain>
    </source>
</reference>
<evidence type="ECO:0000256" key="1">
    <source>
        <dbReference type="SAM" id="MobiDB-lite"/>
    </source>
</evidence>
<accession>A0A9P7EJV0</accession>
<proteinExistence type="predicted"/>
<keyword evidence="3" id="KW-1185">Reference proteome</keyword>
<name>A0A9P7EJV0_9AGAM</name>
<dbReference type="GeneID" id="64637876"/>
<dbReference type="OrthoDB" id="2590867at2759"/>
<organism evidence="2 3">
    <name type="scientific">Suillus subaureus</name>
    <dbReference type="NCBI Taxonomy" id="48587"/>
    <lineage>
        <taxon>Eukaryota</taxon>
        <taxon>Fungi</taxon>
        <taxon>Dikarya</taxon>
        <taxon>Basidiomycota</taxon>
        <taxon>Agaricomycotina</taxon>
        <taxon>Agaricomycetes</taxon>
        <taxon>Agaricomycetidae</taxon>
        <taxon>Boletales</taxon>
        <taxon>Suillineae</taxon>
        <taxon>Suillaceae</taxon>
        <taxon>Suillus</taxon>
    </lineage>
</organism>
<dbReference type="AlphaFoldDB" id="A0A9P7EJV0"/>
<sequence>MARMKGHAPAAQVAPAGTASPGTAPADQGTTAGAGTGTDTGAAVGGTATGVTDQGRQQGTGDEKTSALGGKSGPESTDPGTTQTGSEAAVSAGAVHEQKGPGEVAASTSAAPEQKQQCSSAVSQQEGERDDQNVPERSQSGDIGQTRAQGTAEDRPQQMGERLSQQKVDEQCKAEQKGVRQEGGQQSRWAGPGEGRCELIHFQGISTDEGDEQPSLQTAEKSR</sequence>